<dbReference type="PANTHER" id="PTHR35024:SF4">
    <property type="entry name" value="POLYMER-FORMING CYTOSKELETAL PROTEIN"/>
    <property type="match status" value="1"/>
</dbReference>
<reference evidence="2 3" key="1">
    <citation type="submission" date="2016-10" db="EMBL/GenBank/DDBJ databases">
        <authorList>
            <person name="de Groot N.N."/>
        </authorList>
    </citation>
    <scope>NUCLEOTIDE SEQUENCE [LARGE SCALE GENOMIC DNA]</scope>
    <source>
        <strain evidence="2 3">CGMCC 1.6114</strain>
    </source>
</reference>
<evidence type="ECO:0000313" key="3">
    <source>
        <dbReference type="Proteomes" id="UP000183209"/>
    </source>
</evidence>
<name>A0A1I6PPT9_9FLAO</name>
<organism evidence="2 3">
    <name type="scientific">Zhouia amylolytica</name>
    <dbReference type="NCBI Taxonomy" id="376730"/>
    <lineage>
        <taxon>Bacteria</taxon>
        <taxon>Pseudomonadati</taxon>
        <taxon>Bacteroidota</taxon>
        <taxon>Flavobacteriia</taxon>
        <taxon>Flavobacteriales</taxon>
        <taxon>Flavobacteriaceae</taxon>
        <taxon>Zhouia</taxon>
    </lineage>
</organism>
<dbReference type="Pfam" id="PF04519">
    <property type="entry name" value="Bactofilin"/>
    <property type="match status" value="1"/>
</dbReference>
<dbReference type="OrthoDB" id="5432602at2"/>
<dbReference type="EMBL" id="FPAG01000001">
    <property type="protein sequence ID" value="SFS42219.1"/>
    <property type="molecule type" value="Genomic_DNA"/>
</dbReference>
<dbReference type="Proteomes" id="UP000183209">
    <property type="component" value="Unassembled WGS sequence"/>
</dbReference>
<gene>
    <name evidence="2" type="ORF">SAMN04487906_0413</name>
</gene>
<protein>
    <submittedName>
        <fullName evidence="2">Protein CcmA, bactofilin family</fullName>
    </submittedName>
</protein>
<dbReference type="PANTHER" id="PTHR35024">
    <property type="entry name" value="HYPOTHETICAL CYTOSOLIC PROTEIN"/>
    <property type="match status" value="1"/>
</dbReference>
<accession>A0A1I6PPT9</accession>
<dbReference type="InterPro" id="IPR007607">
    <property type="entry name" value="BacA/B"/>
</dbReference>
<sequence>MFAESKKGRTEQPTGLTNRILPNTKLKGDIISESDIRIDGELEGSVNTKGKLVIGKTGYISGKAESANADIEGKFNGTLKVDEVLSLKATAFIEGEVVIGKLAVEPGAAFNATCTMKGHAVKSLKNESGKAEKSA</sequence>
<comment type="similarity">
    <text evidence="1">Belongs to the bactofilin family.</text>
</comment>
<evidence type="ECO:0000313" key="2">
    <source>
        <dbReference type="EMBL" id="SFS42219.1"/>
    </source>
</evidence>
<dbReference type="AlphaFoldDB" id="A0A1I6PPT9"/>
<evidence type="ECO:0000256" key="1">
    <source>
        <dbReference type="ARBA" id="ARBA00044755"/>
    </source>
</evidence>
<proteinExistence type="inferred from homology"/>
<dbReference type="RefSeq" id="WP_038268298.1">
    <property type="nucleotide sequence ID" value="NZ_FPAG01000001.1"/>
</dbReference>